<proteinExistence type="inferred from homology"/>
<dbReference type="PROSITE" id="PS50035">
    <property type="entry name" value="PLD"/>
    <property type="match status" value="1"/>
</dbReference>
<evidence type="ECO:0000256" key="3">
    <source>
        <dbReference type="ARBA" id="ARBA00012027"/>
    </source>
</evidence>
<dbReference type="SUPFAM" id="SSF56024">
    <property type="entry name" value="Phospholipase D/nuclease"/>
    <property type="match status" value="1"/>
</dbReference>
<keyword evidence="5" id="KW-0442">Lipid degradation</keyword>
<name>A0AA41W861_9GAMM</name>
<evidence type="ECO:0000256" key="6">
    <source>
        <dbReference type="ARBA" id="ARBA00023098"/>
    </source>
</evidence>
<evidence type="ECO:0000313" key="8">
    <source>
        <dbReference type="EMBL" id="MCM2680626.1"/>
    </source>
</evidence>
<dbReference type="InterPro" id="IPR001736">
    <property type="entry name" value="PLipase_D/transphosphatidylase"/>
</dbReference>
<organism evidence="8 9">
    <name type="scientific">Echinimonas agarilytica</name>
    <dbReference type="NCBI Taxonomy" id="1215918"/>
    <lineage>
        <taxon>Bacteria</taxon>
        <taxon>Pseudomonadati</taxon>
        <taxon>Pseudomonadota</taxon>
        <taxon>Gammaproteobacteria</taxon>
        <taxon>Alteromonadales</taxon>
        <taxon>Echinimonadaceae</taxon>
        <taxon>Echinimonas</taxon>
    </lineage>
</organism>
<feature type="domain" description="PLD phosphodiesterase" evidence="7">
    <location>
        <begin position="277"/>
        <end position="304"/>
    </location>
</feature>
<dbReference type="InterPro" id="IPR051406">
    <property type="entry name" value="PLD_domain"/>
</dbReference>
<dbReference type="GO" id="GO:0016891">
    <property type="term" value="F:RNA endonuclease activity producing 5'-phosphomonoesters, hydrolytic mechanism"/>
    <property type="evidence" value="ECO:0007669"/>
    <property type="project" value="TreeGrafter"/>
</dbReference>
<comment type="catalytic activity">
    <reaction evidence="1">
        <text>a 1,2-diacyl-sn-glycero-3-phosphocholine + H2O = a 1,2-diacyl-sn-glycero-3-phosphate + choline + H(+)</text>
        <dbReference type="Rhea" id="RHEA:14445"/>
        <dbReference type="ChEBI" id="CHEBI:15354"/>
        <dbReference type="ChEBI" id="CHEBI:15377"/>
        <dbReference type="ChEBI" id="CHEBI:15378"/>
        <dbReference type="ChEBI" id="CHEBI:57643"/>
        <dbReference type="ChEBI" id="CHEBI:58608"/>
        <dbReference type="EC" id="3.1.4.4"/>
    </reaction>
</comment>
<accession>A0AA41W861</accession>
<evidence type="ECO:0000256" key="4">
    <source>
        <dbReference type="ARBA" id="ARBA00022801"/>
    </source>
</evidence>
<evidence type="ECO:0000259" key="7">
    <source>
        <dbReference type="PROSITE" id="PS50035"/>
    </source>
</evidence>
<gene>
    <name evidence="8" type="ORF">NAF29_13235</name>
</gene>
<dbReference type="PANTHER" id="PTHR43856">
    <property type="entry name" value="CARDIOLIPIN HYDROLASE"/>
    <property type="match status" value="1"/>
</dbReference>
<dbReference type="GO" id="GO:0004630">
    <property type="term" value="F:phospholipase D activity"/>
    <property type="evidence" value="ECO:0007669"/>
    <property type="project" value="UniProtKB-EC"/>
</dbReference>
<evidence type="ECO:0000313" key="9">
    <source>
        <dbReference type="Proteomes" id="UP001165393"/>
    </source>
</evidence>
<dbReference type="GO" id="GO:0006793">
    <property type="term" value="P:phosphorus metabolic process"/>
    <property type="evidence" value="ECO:0007669"/>
    <property type="project" value="UniProtKB-ARBA"/>
</dbReference>
<comment type="similarity">
    <text evidence="2">Belongs to the phospholipase D family.</text>
</comment>
<dbReference type="Proteomes" id="UP001165393">
    <property type="component" value="Unassembled WGS sequence"/>
</dbReference>
<dbReference type="Pfam" id="PF13091">
    <property type="entry name" value="PLDc_2"/>
    <property type="match status" value="1"/>
</dbReference>
<protein>
    <recommendedName>
        <fullName evidence="3">phospholipase D</fullName>
        <ecNumber evidence="3">3.1.4.4</ecNumber>
    </recommendedName>
</protein>
<evidence type="ECO:0000256" key="5">
    <source>
        <dbReference type="ARBA" id="ARBA00022963"/>
    </source>
</evidence>
<dbReference type="InterPro" id="IPR025202">
    <property type="entry name" value="PLD-like_dom"/>
</dbReference>
<reference evidence="8 9" key="1">
    <citation type="journal article" date="2013" name="Antonie Van Leeuwenhoek">
        <title>Echinimonas agarilytica gen. nov., sp. nov., a new gammaproteobacterium isolated from the sea urchin Strongylocentrotus intermedius.</title>
        <authorList>
            <person name="Nedashkovskaya O.I."/>
            <person name="Stenkova A.M."/>
            <person name="Zhukova N.V."/>
            <person name="Van Trappen S."/>
            <person name="Lee J.S."/>
            <person name="Kim S.B."/>
        </authorList>
    </citation>
    <scope>NUCLEOTIDE SEQUENCE [LARGE SCALE GENOMIC DNA]</scope>
    <source>
        <strain evidence="8 9">KMM 6351</strain>
    </source>
</reference>
<keyword evidence="4" id="KW-0378">Hydrolase</keyword>
<evidence type="ECO:0000256" key="2">
    <source>
        <dbReference type="ARBA" id="ARBA00008664"/>
    </source>
</evidence>
<dbReference type="CDD" id="cd09174">
    <property type="entry name" value="PLDc_Nuc_like_unchar2"/>
    <property type="match status" value="1"/>
</dbReference>
<dbReference type="RefSeq" id="WP_251262112.1">
    <property type="nucleotide sequence ID" value="NZ_JAMQGP010000007.1"/>
</dbReference>
<dbReference type="EMBL" id="JAMQGP010000007">
    <property type="protein sequence ID" value="MCM2680626.1"/>
    <property type="molecule type" value="Genomic_DNA"/>
</dbReference>
<comment type="caution">
    <text evidence="8">The sequence shown here is derived from an EMBL/GenBank/DDBJ whole genome shotgun (WGS) entry which is preliminary data.</text>
</comment>
<keyword evidence="6" id="KW-0443">Lipid metabolism</keyword>
<dbReference type="PANTHER" id="PTHR43856:SF1">
    <property type="entry name" value="MITOCHONDRIAL CARDIOLIPIN HYDROLASE"/>
    <property type="match status" value="1"/>
</dbReference>
<dbReference type="Gene3D" id="3.30.870.10">
    <property type="entry name" value="Endonuclease Chain A"/>
    <property type="match status" value="1"/>
</dbReference>
<keyword evidence="9" id="KW-1185">Reference proteome</keyword>
<dbReference type="AlphaFoldDB" id="A0AA41W861"/>
<dbReference type="EC" id="3.1.4.4" evidence="3"/>
<evidence type="ECO:0000256" key="1">
    <source>
        <dbReference type="ARBA" id="ARBA00000798"/>
    </source>
</evidence>
<dbReference type="GO" id="GO:0016042">
    <property type="term" value="P:lipid catabolic process"/>
    <property type="evidence" value="ECO:0007669"/>
    <property type="project" value="UniProtKB-KW"/>
</dbReference>
<sequence>MGTLVQRIIELANDIREFPLGKCSPSDDPDMQSAYTFAFRDIAKRFIGSVKRIDNDLIQNEVKNLDPDIEYIHDAYNLKSDLLNIIDIIEDLQNEPDAQIGSKVKVTPGTANKLLGLISDHLYDESAYVLPMVCTGYGLQEGEVSEAFSSKRNYIYARTCHLKPDEIYELALKMQGKYGQGELERIISDIQNNSDRLNVISEFENIKKLIVDEIRKAEFCIWVAVAWFTDKDLANLLYFKKKEGLNIQLIINDDHINFQLGEKLGTIFETYKIPENSRKLMHNKFCIIDLKKVIHGSYNWTNKAQYNNETVSIIENKAIAENFAKQFIALKTNLR</sequence>